<dbReference type="GO" id="GO:0016020">
    <property type="term" value="C:membrane"/>
    <property type="evidence" value="ECO:0007669"/>
    <property type="project" value="UniProtKB-SubCell"/>
</dbReference>
<evidence type="ECO:0000256" key="5">
    <source>
        <dbReference type="ARBA" id="ARBA00023136"/>
    </source>
</evidence>
<feature type="transmembrane region" description="Helical" evidence="7">
    <location>
        <begin position="418"/>
        <end position="441"/>
    </location>
</feature>
<dbReference type="EMBL" id="JAUCMV010000005">
    <property type="protein sequence ID" value="KAK0397594.1"/>
    <property type="molecule type" value="Genomic_DNA"/>
</dbReference>
<feature type="domain" description="Cation/H+ exchanger transmembrane" evidence="8">
    <location>
        <begin position="91"/>
        <end position="464"/>
    </location>
</feature>
<dbReference type="GO" id="GO:0015297">
    <property type="term" value="F:antiporter activity"/>
    <property type="evidence" value="ECO:0007669"/>
    <property type="project" value="InterPro"/>
</dbReference>
<gene>
    <name evidence="9" type="ORF">QR680_002184</name>
</gene>
<dbReference type="PROSITE" id="PS01022">
    <property type="entry name" value="PTR2_1"/>
    <property type="match status" value="1"/>
</dbReference>
<feature type="transmembrane region" description="Helical" evidence="7">
    <location>
        <begin position="353"/>
        <end position="376"/>
    </location>
</feature>
<feature type="transmembrane region" description="Helical" evidence="7">
    <location>
        <begin position="297"/>
        <end position="316"/>
    </location>
</feature>
<dbReference type="GO" id="GO:0006857">
    <property type="term" value="P:oligopeptide transport"/>
    <property type="evidence" value="ECO:0007669"/>
    <property type="project" value="InterPro"/>
</dbReference>
<dbReference type="PROSITE" id="PS01023">
    <property type="entry name" value="PTR2_2"/>
    <property type="match status" value="1"/>
</dbReference>
<dbReference type="InterPro" id="IPR036259">
    <property type="entry name" value="MFS_trans_sf"/>
</dbReference>
<protein>
    <recommendedName>
        <fullName evidence="8">Cation/H+ exchanger transmembrane domain-containing protein</fullName>
    </recommendedName>
</protein>
<keyword evidence="3 6" id="KW-0812">Transmembrane</keyword>
<feature type="transmembrane region" description="Helical" evidence="7">
    <location>
        <begin position="267"/>
        <end position="285"/>
    </location>
</feature>
<comment type="similarity">
    <text evidence="6">Belongs to the major facilitator superfamily. Proton-dependent oligopeptide transporter (POT/PTR) (TC 2.A.17) family.</text>
</comment>
<organism evidence="9 10">
    <name type="scientific">Steinernema hermaphroditum</name>
    <dbReference type="NCBI Taxonomy" id="289476"/>
    <lineage>
        <taxon>Eukaryota</taxon>
        <taxon>Metazoa</taxon>
        <taxon>Ecdysozoa</taxon>
        <taxon>Nematoda</taxon>
        <taxon>Chromadorea</taxon>
        <taxon>Rhabditida</taxon>
        <taxon>Tylenchina</taxon>
        <taxon>Panagrolaimomorpha</taxon>
        <taxon>Strongyloidoidea</taxon>
        <taxon>Steinernematidae</taxon>
        <taxon>Steinernema</taxon>
    </lineage>
</organism>
<dbReference type="Proteomes" id="UP001175271">
    <property type="component" value="Unassembled WGS sequence"/>
</dbReference>
<keyword evidence="6" id="KW-0813">Transport</keyword>
<dbReference type="GO" id="GO:1902600">
    <property type="term" value="P:proton transmembrane transport"/>
    <property type="evidence" value="ECO:0007669"/>
    <property type="project" value="InterPro"/>
</dbReference>
<feature type="transmembrane region" description="Helical" evidence="7">
    <location>
        <begin position="824"/>
        <end position="842"/>
    </location>
</feature>
<feature type="transmembrane region" description="Helical" evidence="7">
    <location>
        <begin position="667"/>
        <end position="690"/>
    </location>
</feature>
<dbReference type="InterPro" id="IPR051843">
    <property type="entry name" value="CPA1_transporter"/>
</dbReference>
<evidence type="ECO:0000256" key="7">
    <source>
        <dbReference type="SAM" id="Phobius"/>
    </source>
</evidence>
<dbReference type="Pfam" id="PF00999">
    <property type="entry name" value="Na_H_Exchanger"/>
    <property type="match status" value="1"/>
</dbReference>
<keyword evidence="10" id="KW-1185">Reference proteome</keyword>
<evidence type="ECO:0000256" key="4">
    <source>
        <dbReference type="ARBA" id="ARBA00022989"/>
    </source>
</evidence>
<feature type="transmembrane region" description="Helical" evidence="7">
    <location>
        <begin position="382"/>
        <end position="406"/>
    </location>
</feature>
<dbReference type="Pfam" id="PF00854">
    <property type="entry name" value="PTR2"/>
    <property type="match status" value="3"/>
</dbReference>
<feature type="transmembrane region" description="Helical" evidence="7">
    <location>
        <begin position="226"/>
        <end position="255"/>
    </location>
</feature>
<feature type="transmembrane region" description="Helical" evidence="7">
    <location>
        <begin position="905"/>
        <end position="926"/>
    </location>
</feature>
<evidence type="ECO:0000313" key="10">
    <source>
        <dbReference type="Proteomes" id="UP001175271"/>
    </source>
</evidence>
<feature type="transmembrane region" description="Helical" evidence="7">
    <location>
        <begin position="193"/>
        <end position="214"/>
    </location>
</feature>
<dbReference type="PANTHER" id="PTHR31102:SF1">
    <property type="entry name" value="CATION_H+ EXCHANGER DOMAIN-CONTAINING PROTEIN"/>
    <property type="match status" value="1"/>
</dbReference>
<dbReference type="PANTHER" id="PTHR31102">
    <property type="match status" value="1"/>
</dbReference>
<keyword evidence="4 7" id="KW-1133">Transmembrane helix</keyword>
<feature type="transmembrane region" description="Helical" evidence="7">
    <location>
        <begin position="322"/>
        <end position="341"/>
    </location>
</feature>
<dbReference type="SUPFAM" id="SSF103473">
    <property type="entry name" value="MFS general substrate transporter"/>
    <property type="match status" value="1"/>
</dbReference>
<dbReference type="InterPro" id="IPR018456">
    <property type="entry name" value="PTR2_symporter_CS"/>
</dbReference>
<dbReference type="InterPro" id="IPR000109">
    <property type="entry name" value="POT_fam"/>
</dbReference>
<feature type="transmembrane region" description="Helical" evidence="7">
    <location>
        <begin position="735"/>
        <end position="756"/>
    </location>
</feature>
<comment type="similarity">
    <text evidence="2">Belongs to the monovalent cation:proton antiporter 1 (CPA1) transporter (TC 2.A.36) family.</text>
</comment>
<comment type="subcellular location">
    <subcellularLocation>
        <location evidence="1 6">Membrane</location>
        <topology evidence="1 6">Multi-pass membrane protein</topology>
    </subcellularLocation>
</comment>
<proteinExistence type="inferred from homology"/>
<feature type="transmembrane region" description="Helical" evidence="7">
    <location>
        <begin position="70"/>
        <end position="90"/>
    </location>
</feature>
<dbReference type="InterPro" id="IPR038770">
    <property type="entry name" value="Na+/solute_symporter_sf"/>
</dbReference>
<feature type="transmembrane region" description="Helical" evidence="7">
    <location>
        <begin position="162"/>
        <end position="187"/>
    </location>
</feature>
<dbReference type="Gene3D" id="1.20.1530.20">
    <property type="match status" value="1"/>
</dbReference>
<accession>A0AA39LHT5</accession>
<feature type="transmembrane region" description="Helical" evidence="7">
    <location>
        <begin position="97"/>
        <end position="119"/>
    </location>
</feature>
<feature type="transmembrane region" description="Helical" evidence="7">
    <location>
        <begin position="873"/>
        <end position="893"/>
    </location>
</feature>
<evidence type="ECO:0000256" key="1">
    <source>
        <dbReference type="ARBA" id="ARBA00004141"/>
    </source>
</evidence>
<feature type="transmembrane region" description="Helical" evidence="7">
    <location>
        <begin position="1258"/>
        <end position="1280"/>
    </location>
</feature>
<dbReference type="InterPro" id="IPR006153">
    <property type="entry name" value="Cation/H_exchanger_TM"/>
</dbReference>
<evidence type="ECO:0000313" key="9">
    <source>
        <dbReference type="EMBL" id="KAK0397594.1"/>
    </source>
</evidence>
<feature type="transmembrane region" description="Helical" evidence="7">
    <location>
        <begin position="21"/>
        <end position="40"/>
    </location>
</feature>
<comment type="caution">
    <text evidence="9">The sequence shown here is derived from an EMBL/GenBank/DDBJ whole genome shotgun (WGS) entry which is preliminary data.</text>
</comment>
<sequence length="1316" mass="146188">MERYGFKDNALNLLSNRQTNLIVTGVIAIVSIYITLASLFNKNLIHPLTIENETIPIQASTPAALEEQSLWMAAQGYMYSAMSLFILWLLALTAGKILGLLHLPPLLGMLLVGIAFRNIDFLDGLLSINPFWVMILQKVAFGLILVRCGVGLDPVALRKSFCLCGTLGILSTTAEMIAIVLAAYFLFEVNLKLAILFGFILAATSPAVTVPTMIEIQNKKLGIEKGVPTVVLASASIDNLYSITAFSVAAAVIFTRSDDISYTLARTPIEIAMGALLGILSGLLLRHFPCFDMRNVHFYRAALLSFVSLAFLFGTLAIHCDIAGPIAIFFLSVVAAIRWKIDNTKASDPEEKFFKLAWELVFLPFLFALIGLEFVFTELTWSIILVGLAIMCIGIAVRIIAAFIMVSCTNLNIKEQLFVSLCYIPKATVQAALAPLVIQYGAHILEYETDAKLIVSTCILSILLTAPIGQLIIQLLAPCLLRSSQVKPVPVLNFDTSYIASNNDNRLHLRIGPLTPNGNGAQPESIPAPLTYKEMNESSYEEERDTRLEQLRTTLQKRTYLYEQHDKQSSECGSQYGRPAPKQATKEYNTWPEMIKHWPKTTFCIVSNEFCERFSYYGMRTVLTLYVANILRMNDQDSTVFFNAFTVLCYFTPILGSIIADGYIGKFWTIFSVSILYAAGQIMLAIAAMQPLKSALHPGLDIAGLAIIGFGTGGIKPCVSAFGGDQFELGQNRMISLYFSVFYFSINAGSMISTFVSPMFRAQPCMGEDSCYPLAFGIPAILMVVSCIVFMAGSWWYKKPPPTENVVAEVSKTIGKQFIEDVKSLLRVLIMYLPVPVFWALYDQQGSVWLFQSLQMDCQVGTYLLLPDQMQTVNAVLILVFIPIFQIIVYPIFSKICNVTPLRKMVVGGFIAALAFVISGLVQLSINKTLPNIPEPGHTNLAFVNTLSGCNVTIHSLQNNANYTLPAGGYMMDDNWSDIKQTFKLKATKATFNLDYVGSTCPAGLDKTITADLTGKKIQYVTLTANGYYLRTVNTEKPKEGNGEFKFSMNIATNKPYGWNMALCRRDPHGKSTKCDSTKPSDFVYWEHYDGQNYDIDSENTTILHGGKPSGLNATGYAYKSVRPGKWELFYLHNVPRDINRDTQAADTTSTNVTFEIERQGGVYIMTLTGDVQKPNFEIYQPVPDNTVNILWQLPQITVITIAEILFSITGYDFSYSQAAPSMKSLVQALWLLTTAVGDSIILIVAAANLFENMATEFFVYAALMAGVIIIFMFMCIFYYEYHNYTDAEEEEDDYYPSAIDNEGYVDTEKPAKYDF</sequence>
<feature type="transmembrane region" description="Helical" evidence="7">
    <location>
        <begin position="702"/>
        <end position="723"/>
    </location>
</feature>
<feature type="transmembrane region" description="Helical" evidence="7">
    <location>
        <begin position="131"/>
        <end position="150"/>
    </location>
</feature>
<dbReference type="CDD" id="cd17347">
    <property type="entry name" value="MFS_SLC15A1_2_like"/>
    <property type="match status" value="1"/>
</dbReference>
<evidence type="ECO:0000256" key="3">
    <source>
        <dbReference type="ARBA" id="ARBA00022692"/>
    </source>
</evidence>
<evidence type="ECO:0000256" key="2">
    <source>
        <dbReference type="ARBA" id="ARBA00007367"/>
    </source>
</evidence>
<feature type="transmembrane region" description="Helical" evidence="7">
    <location>
        <begin position="453"/>
        <end position="477"/>
    </location>
</feature>
<evidence type="ECO:0000256" key="6">
    <source>
        <dbReference type="RuleBase" id="RU003755"/>
    </source>
</evidence>
<keyword evidence="5 7" id="KW-0472">Membrane</keyword>
<feature type="transmembrane region" description="Helical" evidence="7">
    <location>
        <begin position="776"/>
        <end position="797"/>
    </location>
</feature>
<feature type="transmembrane region" description="Helical" evidence="7">
    <location>
        <begin position="640"/>
        <end position="660"/>
    </location>
</feature>
<feature type="transmembrane region" description="Helical" evidence="7">
    <location>
        <begin position="1229"/>
        <end position="1251"/>
    </location>
</feature>
<dbReference type="Gene3D" id="1.20.1250.20">
    <property type="entry name" value="MFS general substrate transporter like domains"/>
    <property type="match status" value="2"/>
</dbReference>
<reference evidence="9" key="1">
    <citation type="submission" date="2023-06" db="EMBL/GenBank/DDBJ databases">
        <title>Genomic analysis of the entomopathogenic nematode Steinernema hermaphroditum.</title>
        <authorList>
            <person name="Schwarz E.M."/>
            <person name="Heppert J.K."/>
            <person name="Baniya A."/>
            <person name="Schwartz H.T."/>
            <person name="Tan C.-H."/>
            <person name="Antoshechkin I."/>
            <person name="Sternberg P.W."/>
            <person name="Goodrich-Blair H."/>
            <person name="Dillman A.R."/>
        </authorList>
    </citation>
    <scope>NUCLEOTIDE SEQUENCE</scope>
    <source>
        <strain evidence="9">PS9179</strain>
        <tissue evidence="9">Whole animal</tissue>
    </source>
</reference>
<evidence type="ECO:0000259" key="8">
    <source>
        <dbReference type="Pfam" id="PF00999"/>
    </source>
</evidence>
<name>A0AA39LHT5_9BILA</name>
<feature type="transmembrane region" description="Helical" evidence="7">
    <location>
        <begin position="617"/>
        <end position="634"/>
    </location>
</feature>